<organism evidence="9 10">
    <name type="scientific">Caldicoprobacter faecalis</name>
    <dbReference type="NCBI Taxonomy" id="937334"/>
    <lineage>
        <taxon>Bacteria</taxon>
        <taxon>Bacillati</taxon>
        <taxon>Bacillota</taxon>
        <taxon>Clostridia</taxon>
        <taxon>Caldicoprobacterales</taxon>
        <taxon>Caldicoprobacteraceae</taxon>
        <taxon>Caldicoprobacter</taxon>
    </lineage>
</organism>
<dbReference type="Pfam" id="PF04015">
    <property type="entry name" value="DUF362"/>
    <property type="match status" value="1"/>
</dbReference>
<keyword evidence="6" id="KW-0408">Iron</keyword>
<feature type="domain" description="4Fe-4S ferredoxin-type" evidence="8">
    <location>
        <begin position="206"/>
        <end position="235"/>
    </location>
</feature>
<dbReference type="InterPro" id="IPR017900">
    <property type="entry name" value="4Fe4S_Fe_S_CS"/>
</dbReference>
<dbReference type="Proteomes" id="UP000198577">
    <property type="component" value="Unassembled WGS sequence"/>
</dbReference>
<dbReference type="InterPro" id="IPR050572">
    <property type="entry name" value="Fe-S_Ferredoxin"/>
</dbReference>
<accession>A0A1I5XQV8</accession>
<dbReference type="AlphaFoldDB" id="A0A1I5XQV8"/>
<dbReference type="PROSITE" id="PS00198">
    <property type="entry name" value="4FE4S_FER_1"/>
    <property type="match status" value="1"/>
</dbReference>
<feature type="domain" description="4Fe-4S ferredoxin-type" evidence="8">
    <location>
        <begin position="176"/>
        <end position="205"/>
    </location>
</feature>
<evidence type="ECO:0000313" key="9">
    <source>
        <dbReference type="EMBL" id="SFQ34352.1"/>
    </source>
</evidence>
<keyword evidence="2" id="KW-0004">4Fe-4S</keyword>
<dbReference type="PANTHER" id="PTHR43687:SF6">
    <property type="entry name" value="L-ASPARTATE SEMIALDEHYDE SULFURTRANSFERASE IRON-SULFUR SUBUNIT"/>
    <property type="match status" value="1"/>
</dbReference>
<evidence type="ECO:0000256" key="3">
    <source>
        <dbReference type="ARBA" id="ARBA00022723"/>
    </source>
</evidence>
<dbReference type="InterPro" id="IPR017896">
    <property type="entry name" value="4Fe4S_Fe-S-bd"/>
</dbReference>
<evidence type="ECO:0000256" key="7">
    <source>
        <dbReference type="ARBA" id="ARBA00023014"/>
    </source>
</evidence>
<dbReference type="Pfam" id="PF12838">
    <property type="entry name" value="Fer4_7"/>
    <property type="match status" value="1"/>
</dbReference>
<reference evidence="9 10" key="1">
    <citation type="submission" date="2016-10" db="EMBL/GenBank/DDBJ databases">
        <authorList>
            <person name="de Groot N.N."/>
        </authorList>
    </citation>
    <scope>NUCLEOTIDE SEQUENCE [LARGE SCALE GENOMIC DNA]</scope>
    <source>
        <strain evidence="9 10">DSM 20678</strain>
    </source>
</reference>
<dbReference type="GO" id="GO:0046872">
    <property type="term" value="F:metal ion binding"/>
    <property type="evidence" value="ECO:0007669"/>
    <property type="project" value="UniProtKB-KW"/>
</dbReference>
<keyword evidence="5" id="KW-0249">Electron transport</keyword>
<evidence type="ECO:0000256" key="4">
    <source>
        <dbReference type="ARBA" id="ARBA00022737"/>
    </source>
</evidence>
<dbReference type="RefSeq" id="WP_092282647.1">
    <property type="nucleotide sequence ID" value="NZ_FOXR01000029.1"/>
</dbReference>
<dbReference type="EMBL" id="FOXR01000029">
    <property type="protein sequence ID" value="SFQ34352.1"/>
    <property type="molecule type" value="Genomic_DNA"/>
</dbReference>
<evidence type="ECO:0000259" key="8">
    <source>
        <dbReference type="PROSITE" id="PS51379"/>
    </source>
</evidence>
<name>A0A1I5XQV8_9FIRM</name>
<keyword evidence="4" id="KW-0677">Repeat</keyword>
<proteinExistence type="predicted"/>
<dbReference type="STRING" id="937334.SAMN05444406_12931"/>
<dbReference type="SUPFAM" id="SSF54862">
    <property type="entry name" value="4Fe-4S ferredoxins"/>
    <property type="match status" value="1"/>
</dbReference>
<evidence type="ECO:0000256" key="1">
    <source>
        <dbReference type="ARBA" id="ARBA00022448"/>
    </source>
</evidence>
<gene>
    <name evidence="9" type="ORF">SAMN05444406_12931</name>
</gene>
<dbReference type="Gene3D" id="3.30.70.20">
    <property type="match status" value="1"/>
</dbReference>
<evidence type="ECO:0000256" key="2">
    <source>
        <dbReference type="ARBA" id="ARBA00022485"/>
    </source>
</evidence>
<dbReference type="OrthoDB" id="9781559at2"/>
<evidence type="ECO:0000256" key="6">
    <source>
        <dbReference type="ARBA" id="ARBA00023004"/>
    </source>
</evidence>
<dbReference type="GO" id="GO:0051539">
    <property type="term" value="F:4 iron, 4 sulfur cluster binding"/>
    <property type="evidence" value="ECO:0007669"/>
    <property type="project" value="UniProtKB-KW"/>
</dbReference>
<keyword evidence="3" id="KW-0479">Metal-binding</keyword>
<keyword evidence="10" id="KW-1185">Reference proteome</keyword>
<keyword evidence="7" id="KW-0411">Iron-sulfur</keyword>
<protein>
    <recommendedName>
        <fullName evidence="8">4Fe-4S ferredoxin-type domain-containing protein</fullName>
    </recommendedName>
</protein>
<evidence type="ECO:0000313" key="10">
    <source>
        <dbReference type="Proteomes" id="UP000198577"/>
    </source>
</evidence>
<keyword evidence="1" id="KW-0813">Transport</keyword>
<dbReference type="PROSITE" id="PS51379">
    <property type="entry name" value="4FE4S_FER_2"/>
    <property type="match status" value="2"/>
</dbReference>
<sequence>MGARVLFASVKYDKFDADVTLPAKFGRLIDRMGMQDVVKGKWTAIKMHLGRNIGYSTIHPLFVKILVDKLLEYGAKVYITDQVVSGARSRGYTEEYLGVPIVPVCGLLGKYYYEKQVDFKTFKNVDIGGYIHDAEVMINLSHVKGHGACGYGGACKNIAMGCVTDRTRQQIHGLEGGITWEENLCIHCEACIRNCNHDANSFDENGKYRVFFHNCTFCQHCVKVCPTGAIKMDANRYEDFQKGMALCTDEVLKTFEPGHVFYINFLTNITILCDCWGLTTPSLVPDIGVFASQDIVAIEKASLDAIKVEDLIPSGLPQGMELGTHGHLFERIHRKDPFVQLRELEKRGLGTQEYYIEEVF</sequence>
<evidence type="ECO:0000256" key="5">
    <source>
        <dbReference type="ARBA" id="ARBA00022982"/>
    </source>
</evidence>
<dbReference type="InterPro" id="IPR007160">
    <property type="entry name" value="DUF362"/>
</dbReference>
<dbReference type="PANTHER" id="PTHR43687">
    <property type="entry name" value="ADENYLYLSULFATE REDUCTASE, BETA SUBUNIT"/>
    <property type="match status" value="1"/>
</dbReference>